<dbReference type="InterPro" id="IPR027417">
    <property type="entry name" value="P-loop_NTPase"/>
</dbReference>
<dbReference type="Proteomes" id="UP000016930">
    <property type="component" value="Unassembled WGS sequence"/>
</dbReference>
<sequence length="134" mass="15237">LVGAGELGTTVTALDAALQRVFNIATGWKAIVLIDETDVFLEQRSLHDLECNAMVAVFLRHVEYYRGVFFMTTNHVKTFDEAFLSWIHVVLHFRELTTSAKSQVWRAFLQKVGALVTLAVHLKIQPSRLVLRLR</sequence>
<dbReference type="PANTHER" id="PTHR46411:SF3">
    <property type="entry name" value="AAA+ ATPASE DOMAIN-CONTAINING PROTEIN"/>
    <property type="match status" value="1"/>
</dbReference>
<dbReference type="Gene3D" id="3.40.50.300">
    <property type="entry name" value="P-loop containing nucleotide triphosphate hydrolases"/>
    <property type="match status" value="1"/>
</dbReference>
<dbReference type="AlphaFoldDB" id="M2QWE2"/>
<dbReference type="SUPFAM" id="SSF52540">
    <property type="entry name" value="P-loop containing nucleoside triphosphate hydrolases"/>
    <property type="match status" value="1"/>
</dbReference>
<dbReference type="Pfam" id="PF00004">
    <property type="entry name" value="AAA"/>
    <property type="match status" value="1"/>
</dbReference>
<accession>M2QWE2</accession>
<reference evidence="2 3" key="1">
    <citation type="journal article" date="2012" name="Proc. Natl. Acad. Sci. U.S.A.">
        <title>Comparative genomics of Ceriporiopsis subvermispora and Phanerochaete chrysosporium provide insight into selective ligninolysis.</title>
        <authorList>
            <person name="Fernandez-Fueyo E."/>
            <person name="Ruiz-Duenas F.J."/>
            <person name="Ferreira P."/>
            <person name="Floudas D."/>
            <person name="Hibbett D.S."/>
            <person name="Canessa P."/>
            <person name="Larrondo L.F."/>
            <person name="James T.Y."/>
            <person name="Seelenfreund D."/>
            <person name="Lobos S."/>
            <person name="Polanco R."/>
            <person name="Tello M."/>
            <person name="Honda Y."/>
            <person name="Watanabe T."/>
            <person name="Watanabe T."/>
            <person name="Ryu J.S."/>
            <person name="Kubicek C.P."/>
            <person name="Schmoll M."/>
            <person name="Gaskell J."/>
            <person name="Hammel K.E."/>
            <person name="St John F.J."/>
            <person name="Vanden Wymelenberg A."/>
            <person name="Sabat G."/>
            <person name="Splinter BonDurant S."/>
            <person name="Syed K."/>
            <person name="Yadav J.S."/>
            <person name="Doddapaneni H."/>
            <person name="Subramanian V."/>
            <person name="Lavin J.L."/>
            <person name="Oguiza J.A."/>
            <person name="Perez G."/>
            <person name="Pisabarro A.G."/>
            <person name="Ramirez L."/>
            <person name="Santoyo F."/>
            <person name="Master E."/>
            <person name="Coutinho P.M."/>
            <person name="Henrissat B."/>
            <person name="Lombard V."/>
            <person name="Magnuson J.K."/>
            <person name="Kuees U."/>
            <person name="Hori C."/>
            <person name="Igarashi K."/>
            <person name="Samejima M."/>
            <person name="Held B.W."/>
            <person name="Barry K.W."/>
            <person name="LaButti K.M."/>
            <person name="Lapidus A."/>
            <person name="Lindquist E.A."/>
            <person name="Lucas S.M."/>
            <person name="Riley R."/>
            <person name="Salamov A.A."/>
            <person name="Hoffmeister D."/>
            <person name="Schwenk D."/>
            <person name="Hadar Y."/>
            <person name="Yarden O."/>
            <person name="de Vries R.P."/>
            <person name="Wiebenga A."/>
            <person name="Stenlid J."/>
            <person name="Eastwood D."/>
            <person name="Grigoriev I.V."/>
            <person name="Berka R.M."/>
            <person name="Blanchette R.A."/>
            <person name="Kersten P."/>
            <person name="Martinez A.T."/>
            <person name="Vicuna R."/>
            <person name="Cullen D."/>
        </authorList>
    </citation>
    <scope>NUCLEOTIDE SEQUENCE [LARGE SCALE GENOMIC DNA]</scope>
    <source>
        <strain evidence="2 3">B</strain>
    </source>
</reference>
<feature type="non-terminal residue" evidence="2">
    <location>
        <position position="1"/>
    </location>
</feature>
<dbReference type="STRING" id="914234.M2QWE2"/>
<dbReference type="PANTHER" id="PTHR46411">
    <property type="entry name" value="FAMILY ATPASE, PUTATIVE-RELATED"/>
    <property type="match status" value="1"/>
</dbReference>
<dbReference type="GO" id="GO:0005524">
    <property type="term" value="F:ATP binding"/>
    <property type="evidence" value="ECO:0007669"/>
    <property type="project" value="InterPro"/>
</dbReference>
<name>M2QWE2_CERS8</name>
<evidence type="ECO:0000313" key="3">
    <source>
        <dbReference type="Proteomes" id="UP000016930"/>
    </source>
</evidence>
<evidence type="ECO:0000313" key="2">
    <source>
        <dbReference type="EMBL" id="EMD30836.1"/>
    </source>
</evidence>
<dbReference type="GO" id="GO:0016887">
    <property type="term" value="F:ATP hydrolysis activity"/>
    <property type="evidence" value="ECO:0007669"/>
    <property type="project" value="InterPro"/>
</dbReference>
<feature type="domain" description="ATPase AAA-type core" evidence="1">
    <location>
        <begin position="11"/>
        <end position="92"/>
    </location>
</feature>
<dbReference type="EMBL" id="KB445833">
    <property type="protein sequence ID" value="EMD30836.1"/>
    <property type="molecule type" value="Genomic_DNA"/>
</dbReference>
<dbReference type="OrthoDB" id="10042665at2759"/>
<dbReference type="HOGENOM" id="CLU_1901168_0_0_1"/>
<organism evidence="2 3">
    <name type="scientific">Ceriporiopsis subvermispora (strain B)</name>
    <name type="common">White-rot fungus</name>
    <name type="synonym">Gelatoporia subvermispora</name>
    <dbReference type="NCBI Taxonomy" id="914234"/>
    <lineage>
        <taxon>Eukaryota</taxon>
        <taxon>Fungi</taxon>
        <taxon>Dikarya</taxon>
        <taxon>Basidiomycota</taxon>
        <taxon>Agaricomycotina</taxon>
        <taxon>Agaricomycetes</taxon>
        <taxon>Polyporales</taxon>
        <taxon>Gelatoporiaceae</taxon>
        <taxon>Gelatoporia</taxon>
    </lineage>
</organism>
<dbReference type="InterPro" id="IPR003959">
    <property type="entry name" value="ATPase_AAA_core"/>
</dbReference>
<protein>
    <recommendedName>
        <fullName evidence="1">ATPase AAA-type core domain-containing protein</fullName>
    </recommendedName>
</protein>
<evidence type="ECO:0000259" key="1">
    <source>
        <dbReference type="Pfam" id="PF00004"/>
    </source>
</evidence>
<gene>
    <name evidence="2" type="ORF">CERSUDRAFT_60789</name>
</gene>
<keyword evidence="3" id="KW-1185">Reference proteome</keyword>
<proteinExistence type="predicted"/>